<evidence type="ECO:0000313" key="2">
    <source>
        <dbReference type="EMBL" id="KAL3372539.1"/>
    </source>
</evidence>
<accession>A0ABD2UUQ7</accession>
<name>A0ABD2UUQ7_9SOLN</name>
<comment type="caution">
    <text evidence="2">The sequence shown here is derived from an EMBL/GenBank/DDBJ whole genome shotgun (WGS) entry which is preliminary data.</text>
</comment>
<evidence type="ECO:0000256" key="1">
    <source>
        <dbReference type="ARBA" id="ARBA00034773"/>
    </source>
</evidence>
<dbReference type="GO" id="GO:0010150">
    <property type="term" value="P:leaf senescence"/>
    <property type="evidence" value="ECO:0007669"/>
    <property type="project" value="UniProtKB-ARBA"/>
</dbReference>
<feature type="non-terminal residue" evidence="2">
    <location>
        <position position="1"/>
    </location>
</feature>
<sequence>PATPTSKNSQISINSSLFHLMLYNSLISFLQIPFFVMEEEFQESEVIFQENIENEENDRDYYEFQNGDLMSSNFRNSQSRKRLKKISNSIPISIPDNLSRNNSWFKHVKNNELNFFEDEEYGDDGEMVPPHVITSRRIAGKMMSFSICSGYGRTLKGRDLSQVRNSILRMTGFLET</sequence>
<reference evidence="2 3" key="1">
    <citation type="submission" date="2024-05" db="EMBL/GenBank/DDBJ databases">
        <title>De novo assembly of an allotetraploid wild potato.</title>
        <authorList>
            <person name="Hosaka A.J."/>
        </authorList>
    </citation>
    <scope>NUCLEOTIDE SEQUENCE [LARGE SCALE GENOMIC DNA]</scope>
    <source>
        <tissue evidence="2">Young leaves</tissue>
    </source>
</reference>
<protein>
    <recommendedName>
        <fullName evidence="4">Senescence regulator S40</fullName>
    </recommendedName>
</protein>
<evidence type="ECO:0008006" key="4">
    <source>
        <dbReference type="Google" id="ProtNLM"/>
    </source>
</evidence>
<dbReference type="EMBL" id="JBJKTR010000003">
    <property type="protein sequence ID" value="KAL3372539.1"/>
    <property type="molecule type" value="Genomic_DNA"/>
</dbReference>
<proteinExistence type="inferred from homology"/>
<gene>
    <name evidence="2" type="ORF">AABB24_004869</name>
</gene>
<dbReference type="Proteomes" id="UP001627284">
    <property type="component" value="Unassembled WGS sequence"/>
</dbReference>
<dbReference type="PANTHER" id="PTHR33083">
    <property type="entry name" value="EXPRESSED PROTEIN"/>
    <property type="match status" value="1"/>
</dbReference>
<dbReference type="InterPro" id="IPR007608">
    <property type="entry name" value="Senescence_reg_S40"/>
</dbReference>
<organism evidence="2 3">
    <name type="scientific">Solanum stoloniferum</name>
    <dbReference type="NCBI Taxonomy" id="62892"/>
    <lineage>
        <taxon>Eukaryota</taxon>
        <taxon>Viridiplantae</taxon>
        <taxon>Streptophyta</taxon>
        <taxon>Embryophyta</taxon>
        <taxon>Tracheophyta</taxon>
        <taxon>Spermatophyta</taxon>
        <taxon>Magnoliopsida</taxon>
        <taxon>eudicotyledons</taxon>
        <taxon>Gunneridae</taxon>
        <taxon>Pentapetalae</taxon>
        <taxon>asterids</taxon>
        <taxon>lamiids</taxon>
        <taxon>Solanales</taxon>
        <taxon>Solanaceae</taxon>
        <taxon>Solanoideae</taxon>
        <taxon>Solaneae</taxon>
        <taxon>Solanum</taxon>
    </lineage>
</organism>
<keyword evidence="3" id="KW-1185">Reference proteome</keyword>
<dbReference type="PANTHER" id="PTHR33083:SF49">
    <property type="entry name" value="SENESCENCE REGULATOR"/>
    <property type="match status" value="1"/>
</dbReference>
<comment type="similarity">
    <text evidence="1">Belongs to the senescence regulator S40 family.</text>
</comment>
<dbReference type="AlphaFoldDB" id="A0ABD2UUQ7"/>
<evidence type="ECO:0000313" key="3">
    <source>
        <dbReference type="Proteomes" id="UP001627284"/>
    </source>
</evidence>
<dbReference type="Pfam" id="PF04520">
    <property type="entry name" value="Senescence_reg"/>
    <property type="match status" value="1"/>
</dbReference>